<dbReference type="PROSITE" id="PS50995">
    <property type="entry name" value="HTH_MARR_2"/>
    <property type="match status" value="1"/>
</dbReference>
<dbReference type="EMBL" id="NIOF01000015">
    <property type="protein sequence ID" value="OWQ84735.1"/>
    <property type="molecule type" value="Genomic_DNA"/>
</dbReference>
<evidence type="ECO:0000256" key="1">
    <source>
        <dbReference type="SAM" id="MobiDB-lite"/>
    </source>
</evidence>
<dbReference type="InterPro" id="IPR036390">
    <property type="entry name" value="WH_DNA-bd_sf"/>
</dbReference>
<dbReference type="Gene3D" id="1.10.10.10">
    <property type="entry name" value="Winged helix-like DNA-binding domain superfamily/Winged helix DNA-binding domain"/>
    <property type="match status" value="1"/>
</dbReference>
<dbReference type="RefSeq" id="WP_088387431.1">
    <property type="nucleotide sequence ID" value="NZ_NIOF01000015.1"/>
</dbReference>
<evidence type="ECO:0000313" key="4">
    <source>
        <dbReference type="Proteomes" id="UP000197468"/>
    </source>
</evidence>
<accession>A0A246IX06</accession>
<dbReference type="SUPFAM" id="SSF46785">
    <property type="entry name" value="Winged helix' DNA-binding domain"/>
    <property type="match status" value="1"/>
</dbReference>
<feature type="region of interest" description="Disordered" evidence="1">
    <location>
        <begin position="1"/>
        <end position="21"/>
    </location>
</feature>
<dbReference type="GO" id="GO:0006950">
    <property type="term" value="P:response to stress"/>
    <property type="evidence" value="ECO:0007669"/>
    <property type="project" value="TreeGrafter"/>
</dbReference>
<dbReference type="GO" id="GO:0003700">
    <property type="term" value="F:DNA-binding transcription factor activity"/>
    <property type="evidence" value="ECO:0007669"/>
    <property type="project" value="InterPro"/>
</dbReference>
<comment type="caution">
    <text evidence="3">The sequence shown here is derived from an EMBL/GenBank/DDBJ whole genome shotgun (WGS) entry which is preliminary data.</text>
</comment>
<dbReference type="InterPro" id="IPR000835">
    <property type="entry name" value="HTH_MarR-typ"/>
</dbReference>
<dbReference type="OrthoDB" id="117723at2"/>
<dbReference type="PANTHER" id="PTHR33164:SF89">
    <property type="entry name" value="MARR FAMILY REGULATORY PROTEIN"/>
    <property type="match status" value="1"/>
</dbReference>
<gene>
    <name evidence="3" type="ORF">CDN99_23675</name>
</gene>
<sequence length="178" mass="19675">MSRAIRRSTVSKTVPEPPEAPLLPVPGLDYGVLDELLGYALRRAQNALYLDFYRATADLDVSPQRFAALVLVGRNPGMRQGLLAQAMGLHRSGALRLTDWLTDRGWAERRDDAEDARRWGLHLTATGKRKLALLERRVRDHDQGLMRGMGDHAARLKADLERLATVAAAAAAALEESK</sequence>
<evidence type="ECO:0000313" key="3">
    <source>
        <dbReference type="EMBL" id="OWQ84735.1"/>
    </source>
</evidence>
<dbReference type="InterPro" id="IPR036388">
    <property type="entry name" value="WH-like_DNA-bd_sf"/>
</dbReference>
<proteinExistence type="predicted"/>
<dbReference type="Proteomes" id="UP000197468">
    <property type="component" value="Unassembled WGS sequence"/>
</dbReference>
<protein>
    <recommendedName>
        <fullName evidence="2">HTH marR-type domain-containing protein</fullName>
    </recommendedName>
</protein>
<dbReference type="AlphaFoldDB" id="A0A246IX06"/>
<reference evidence="3 4" key="1">
    <citation type="journal article" date="2008" name="Int. J. Syst. Evol. Microbiol.">
        <title>Description of Roseateles aquatilis sp. nov. and Roseateles terrae sp. nov., in the class Betaproteobacteria, and emended description of the genus Roseateles.</title>
        <authorList>
            <person name="Gomila M."/>
            <person name="Bowien B."/>
            <person name="Falsen E."/>
            <person name="Moore E.R."/>
            <person name="Lalucat J."/>
        </authorList>
    </citation>
    <scope>NUCLEOTIDE SEQUENCE [LARGE SCALE GENOMIC DNA]</scope>
    <source>
        <strain evidence="3 4">CCUG 48205</strain>
    </source>
</reference>
<evidence type="ECO:0000259" key="2">
    <source>
        <dbReference type="PROSITE" id="PS50995"/>
    </source>
</evidence>
<dbReference type="Pfam" id="PF12802">
    <property type="entry name" value="MarR_2"/>
    <property type="match status" value="1"/>
</dbReference>
<dbReference type="SMART" id="SM00347">
    <property type="entry name" value="HTH_MARR"/>
    <property type="match status" value="1"/>
</dbReference>
<feature type="domain" description="HTH marR-type" evidence="2">
    <location>
        <begin position="34"/>
        <end position="172"/>
    </location>
</feature>
<dbReference type="InterPro" id="IPR039422">
    <property type="entry name" value="MarR/SlyA-like"/>
</dbReference>
<organism evidence="3 4">
    <name type="scientific">Roseateles aquatilis</name>
    <dbReference type="NCBI Taxonomy" id="431061"/>
    <lineage>
        <taxon>Bacteria</taxon>
        <taxon>Pseudomonadati</taxon>
        <taxon>Pseudomonadota</taxon>
        <taxon>Betaproteobacteria</taxon>
        <taxon>Burkholderiales</taxon>
        <taxon>Sphaerotilaceae</taxon>
        <taxon>Roseateles</taxon>
    </lineage>
</organism>
<dbReference type="PANTHER" id="PTHR33164">
    <property type="entry name" value="TRANSCRIPTIONAL REGULATOR, MARR FAMILY"/>
    <property type="match status" value="1"/>
</dbReference>
<keyword evidence="4" id="KW-1185">Reference proteome</keyword>
<name>A0A246IX06_9BURK</name>